<dbReference type="Proteomes" id="UP000239735">
    <property type="component" value="Unassembled WGS sequence"/>
</dbReference>
<dbReference type="Gene3D" id="2.50.20.10">
    <property type="entry name" value="Lipoprotein localisation LolA/LolB/LppX"/>
    <property type="match status" value="1"/>
</dbReference>
<dbReference type="OrthoDB" id="118204at2"/>
<dbReference type="EMBL" id="OKRB01000130">
    <property type="protein sequence ID" value="SPE28990.1"/>
    <property type="molecule type" value="Genomic_DNA"/>
</dbReference>
<keyword evidence="1" id="KW-0449">Lipoprotein</keyword>
<evidence type="ECO:0000313" key="2">
    <source>
        <dbReference type="Proteomes" id="UP000239735"/>
    </source>
</evidence>
<name>A0A2N9M0J9_9BACT</name>
<proteinExistence type="predicted"/>
<gene>
    <name evidence="1" type="ORF">SBA5_70080</name>
</gene>
<reference evidence="2" key="1">
    <citation type="submission" date="2018-02" db="EMBL/GenBank/DDBJ databases">
        <authorList>
            <person name="Hausmann B."/>
        </authorList>
    </citation>
    <scope>NUCLEOTIDE SEQUENCE [LARGE SCALE GENOMIC DNA]</scope>
    <source>
        <strain evidence="2">Peat soil MAG SbA5</strain>
    </source>
</reference>
<sequence>MRSLRLLASAPCLALTLLLSGCSYFIPTKRHLPVPIAPANVETVSPEDLVKQVNARWDALNSLTATVEIYATQTKNKEAVATDFPSCRGYILMQKPRKLRVLGKYFGVTIFDMASDGSHFTLVIPNKNTVFQGSDTVTQRSDNPLENLRPDFFLSAIAVQGLESDDEFMVSSDTETVPDAANKHLYIEPEYTLSVMRRKSSQEIQPVRTITFHRDDMLPYDQYVYDKNGVLETQIFYTSYQTFSAGRYPSKITIKRPQEGIQLVLAVERVEKNIDMPADQFQVKIPDGATIKELK</sequence>
<organism evidence="1 2">
    <name type="scientific">Candidatus Sulfuritelmatomonas gaucii</name>
    <dbReference type="NCBI Taxonomy" id="2043161"/>
    <lineage>
        <taxon>Bacteria</taxon>
        <taxon>Pseudomonadati</taxon>
        <taxon>Acidobacteriota</taxon>
        <taxon>Terriglobia</taxon>
        <taxon>Terriglobales</taxon>
        <taxon>Acidobacteriaceae</taxon>
        <taxon>Candidatus Sulfuritelmatomonas</taxon>
    </lineage>
</organism>
<dbReference type="AlphaFoldDB" id="A0A2N9M0J9"/>
<accession>A0A2N9M0J9</accession>
<evidence type="ECO:0000313" key="1">
    <source>
        <dbReference type="EMBL" id="SPE28990.1"/>
    </source>
</evidence>
<protein>
    <submittedName>
        <fullName evidence="1">Putative lipoprotein</fullName>
    </submittedName>
</protein>
<dbReference type="PROSITE" id="PS51257">
    <property type="entry name" value="PROKAR_LIPOPROTEIN"/>
    <property type="match status" value="1"/>
</dbReference>